<evidence type="ECO:0000259" key="12">
    <source>
        <dbReference type="Pfam" id="PF02852"/>
    </source>
</evidence>
<evidence type="ECO:0000256" key="2">
    <source>
        <dbReference type="ARBA" id="ARBA00022630"/>
    </source>
</evidence>
<keyword evidence="9" id="KW-0520">NAD</keyword>
<evidence type="ECO:0000256" key="4">
    <source>
        <dbReference type="ARBA" id="ARBA00022857"/>
    </source>
</evidence>
<dbReference type="PRINTS" id="PR00368">
    <property type="entry name" value="FADPNR"/>
</dbReference>
<feature type="domain" description="Pyridine nucleotide-disulphide oxidoreductase dimerisation" evidence="12">
    <location>
        <begin position="358"/>
        <end position="467"/>
    </location>
</feature>
<dbReference type="Gene3D" id="3.30.390.30">
    <property type="match status" value="1"/>
</dbReference>
<dbReference type="PANTHER" id="PTHR43014">
    <property type="entry name" value="MERCURIC REDUCTASE"/>
    <property type="match status" value="1"/>
</dbReference>
<evidence type="ECO:0000256" key="10">
    <source>
        <dbReference type="PIRSR" id="PIRSR000350-4"/>
    </source>
</evidence>
<feature type="binding site" evidence="9">
    <location>
        <begin position="328"/>
        <end position="331"/>
    </location>
    <ligand>
        <name>FAD</name>
        <dbReference type="ChEBI" id="CHEBI:57692"/>
    </ligand>
</feature>
<evidence type="ECO:0000256" key="1">
    <source>
        <dbReference type="ARBA" id="ARBA00007532"/>
    </source>
</evidence>
<dbReference type="PANTHER" id="PTHR43014:SF5">
    <property type="entry name" value="GLUTATHIONE REDUCTASE (NADPH)"/>
    <property type="match status" value="1"/>
</dbReference>
<dbReference type="Pfam" id="PF07992">
    <property type="entry name" value="Pyr_redox_2"/>
    <property type="match status" value="1"/>
</dbReference>
<evidence type="ECO:0000256" key="6">
    <source>
        <dbReference type="ARBA" id="ARBA00023157"/>
    </source>
</evidence>
<dbReference type="SUPFAM" id="SSF55424">
    <property type="entry name" value="FAD/NAD-linked reductases, dimerisation (C-terminal) domain"/>
    <property type="match status" value="1"/>
</dbReference>
<keyword evidence="6" id="KW-1015">Disulfide bond</keyword>
<keyword evidence="2 11" id="KW-0285">Flavoprotein</keyword>
<evidence type="ECO:0000259" key="13">
    <source>
        <dbReference type="Pfam" id="PF07992"/>
    </source>
</evidence>
<feature type="binding site" evidence="9">
    <location>
        <position position="63"/>
    </location>
    <ligand>
        <name>FAD</name>
        <dbReference type="ChEBI" id="CHEBI:57692"/>
    </ligand>
</feature>
<dbReference type="EMBL" id="CP000474">
    <property type="protein sequence ID" value="ABM06670.1"/>
    <property type="molecule type" value="Genomic_DNA"/>
</dbReference>
<keyword evidence="5 11" id="KW-0560">Oxidoreductase</keyword>
<keyword evidence="7 11" id="KW-0676">Redox-active center</keyword>
<keyword evidence="15" id="KW-1185">Reference proteome</keyword>
<dbReference type="InterPro" id="IPR017817">
    <property type="entry name" value="Mycothione_reductase"/>
</dbReference>
<dbReference type="InterPro" id="IPR023753">
    <property type="entry name" value="FAD/NAD-binding_dom"/>
</dbReference>
<feature type="binding site" evidence="9">
    <location>
        <position position="280"/>
    </location>
    <ligand>
        <name>NAD(+)</name>
        <dbReference type="ChEBI" id="CHEBI:57540"/>
    </ligand>
</feature>
<protein>
    <submittedName>
        <fullName evidence="14">Glutathione reductase</fullName>
    </submittedName>
</protein>
<dbReference type="eggNOG" id="COG1249">
    <property type="taxonomic scope" value="Bacteria"/>
</dbReference>
<dbReference type="PROSITE" id="PS00076">
    <property type="entry name" value="PYRIDINE_REDOX_1"/>
    <property type="match status" value="1"/>
</dbReference>
<evidence type="ECO:0000256" key="11">
    <source>
        <dbReference type="RuleBase" id="RU003691"/>
    </source>
</evidence>
<dbReference type="InterPro" id="IPR016156">
    <property type="entry name" value="FAD/NAD-linked_Rdtase_dimer_sf"/>
</dbReference>
<dbReference type="Gene3D" id="3.50.50.60">
    <property type="entry name" value="FAD/NAD(P)-binding domain"/>
    <property type="match status" value="2"/>
</dbReference>
<dbReference type="HOGENOM" id="CLU_016755_1_2_11"/>
<keyword evidence="9" id="KW-0547">Nucleotide-binding</keyword>
<gene>
    <name evidence="14" type="ordered locus">AAur_1942</name>
</gene>
<dbReference type="GO" id="GO:0016668">
    <property type="term" value="F:oxidoreductase activity, acting on a sulfur group of donors, NAD(P) as acceptor"/>
    <property type="evidence" value="ECO:0007669"/>
    <property type="project" value="InterPro"/>
</dbReference>
<feature type="disulfide bond" description="Redox-active" evidence="10">
    <location>
        <begin position="54"/>
        <end position="59"/>
    </location>
</feature>
<sequence length="474" mass="51303">MRTTSMHTTAGKTTVDRHYDLIIIGTGSGNSIPGPEFEDQSIAIIEEGSFGGTCLNAGCIPSKMYVYTADTALQTVESGRLGLHAEVNSVDWPGIVSRIFEDRIDPDSAAGEEYRRGPRTPNIDVYDQHAVFVGERTLRTGQGSQQRTISGDRIVIAAGSRPAVPDVISASGVRYHTNEDIMRLPQLPKSLVIIGGGYIAMEFAHVFDALGTDVTIIARSTLLRHLDEDLLDPYNNLAAKRFDIRSGRTTTSAEQTDRGITVTLDDGSSATGEVLLVATGRIPNGDLLDLPSGGIETIGAGRIKVDEYGRSTSAAGVWALGDVSSPYMLKHVANAEMRAVRHNLLNPDNMQKMPHDHVPAAIFTHPQIATVGMTESQARERGHNVTTKVQSYGDVAYGWAMEDTTSICKLIADQDTGKLLGAHYMGPQASTLVQQMITVLAFDLDVRQFAAKQYWIHPALPEVTENALLGLTFK</sequence>
<dbReference type="InterPro" id="IPR012999">
    <property type="entry name" value="Pyr_OxRdtase_I_AS"/>
</dbReference>
<name>A1R625_PAEAT</name>
<dbReference type="SUPFAM" id="SSF51905">
    <property type="entry name" value="FAD/NAD(P)-binding domain"/>
    <property type="match status" value="1"/>
</dbReference>
<dbReference type="GO" id="GO:0000166">
    <property type="term" value="F:nucleotide binding"/>
    <property type="evidence" value="ECO:0007669"/>
    <property type="project" value="UniProtKB-KW"/>
</dbReference>
<dbReference type="KEGG" id="aau:AAur_1942"/>
<feature type="binding site" evidence="9">
    <location>
        <position position="322"/>
    </location>
    <ligand>
        <name>FAD</name>
        <dbReference type="ChEBI" id="CHEBI:57692"/>
    </ligand>
</feature>
<evidence type="ECO:0000313" key="15">
    <source>
        <dbReference type="Proteomes" id="UP000000637"/>
    </source>
</evidence>
<dbReference type="InterPro" id="IPR001100">
    <property type="entry name" value="Pyr_nuc-diS_OxRdtase"/>
</dbReference>
<dbReference type="PIRSF" id="PIRSF000350">
    <property type="entry name" value="Mercury_reductase_MerA"/>
    <property type="match status" value="1"/>
</dbReference>
<organism evidence="14 15">
    <name type="scientific">Paenarthrobacter aurescens (strain TC1)</name>
    <dbReference type="NCBI Taxonomy" id="290340"/>
    <lineage>
        <taxon>Bacteria</taxon>
        <taxon>Bacillati</taxon>
        <taxon>Actinomycetota</taxon>
        <taxon>Actinomycetes</taxon>
        <taxon>Micrococcales</taxon>
        <taxon>Micrococcaceae</taxon>
        <taxon>Paenarthrobacter</taxon>
    </lineage>
</organism>
<feature type="binding site" evidence="9">
    <location>
        <begin position="195"/>
        <end position="202"/>
    </location>
    <ligand>
        <name>NAD(+)</name>
        <dbReference type="ChEBI" id="CHEBI:57540"/>
    </ligand>
</feature>
<dbReference type="InterPro" id="IPR036188">
    <property type="entry name" value="FAD/NAD-bd_sf"/>
</dbReference>
<evidence type="ECO:0000313" key="14">
    <source>
        <dbReference type="EMBL" id="ABM06670.1"/>
    </source>
</evidence>
<dbReference type="NCBIfam" id="TIGR03452">
    <property type="entry name" value="mycothione_red"/>
    <property type="match status" value="1"/>
</dbReference>
<proteinExistence type="inferred from homology"/>
<dbReference type="Pfam" id="PF02852">
    <property type="entry name" value="Pyr_redox_dim"/>
    <property type="match status" value="1"/>
</dbReference>
<dbReference type="AlphaFoldDB" id="A1R625"/>
<evidence type="ECO:0000256" key="5">
    <source>
        <dbReference type="ARBA" id="ARBA00023002"/>
    </source>
</evidence>
<dbReference type="NCBIfam" id="NF005884">
    <property type="entry name" value="PRK07846.1"/>
    <property type="match status" value="1"/>
</dbReference>
<evidence type="ECO:0000256" key="7">
    <source>
        <dbReference type="ARBA" id="ARBA00023284"/>
    </source>
</evidence>
<comment type="similarity">
    <text evidence="1 11">Belongs to the class-I pyridine nucleotide-disulfide oxidoreductase family.</text>
</comment>
<feature type="domain" description="FAD/NAD(P)-binding" evidence="13">
    <location>
        <begin position="20"/>
        <end position="335"/>
    </location>
</feature>
<reference evidence="14 15" key="1">
    <citation type="journal article" date="2006" name="PLoS Genet.">
        <title>Secrets of soil survival revealed by the genome sequence of Arthrobacter aurescens TC1.</title>
        <authorList>
            <person name="Mongodin E.F."/>
            <person name="Shapir N."/>
            <person name="Daugherty S.C."/>
            <person name="DeBoy R.T."/>
            <person name="Emerson J.B."/>
            <person name="Shvartzbeyn A."/>
            <person name="Radune D."/>
            <person name="Vamathevan J."/>
            <person name="Riggs F."/>
            <person name="Grinberg V."/>
            <person name="Khouri H."/>
            <person name="Wackett L.P."/>
            <person name="Nelson K.E."/>
            <person name="Sadowsky M.J."/>
        </authorList>
    </citation>
    <scope>NUCLEOTIDE SEQUENCE [LARGE SCALE GENOMIC DNA]</scope>
    <source>
        <strain evidence="14 15">TC1</strain>
    </source>
</reference>
<dbReference type="Proteomes" id="UP000000637">
    <property type="component" value="Chromosome"/>
</dbReference>
<evidence type="ECO:0000256" key="9">
    <source>
        <dbReference type="PIRSR" id="PIRSR000350-3"/>
    </source>
</evidence>
<evidence type="ECO:0000256" key="3">
    <source>
        <dbReference type="ARBA" id="ARBA00022827"/>
    </source>
</evidence>
<comment type="cofactor">
    <cofactor evidence="9">
        <name>FAD</name>
        <dbReference type="ChEBI" id="CHEBI:57692"/>
    </cofactor>
    <text evidence="9">Binds 1 FAD per subunit.</text>
</comment>
<dbReference type="InterPro" id="IPR004099">
    <property type="entry name" value="Pyr_nucl-diS_OxRdtase_dimer"/>
</dbReference>
<keyword evidence="3 9" id="KW-0274">FAD</keyword>
<keyword evidence="4" id="KW-0521">NADP</keyword>
<accession>A1R625</accession>
<feature type="active site" description="Proton acceptor" evidence="8">
    <location>
        <position position="457"/>
    </location>
</feature>
<dbReference type="PRINTS" id="PR00411">
    <property type="entry name" value="PNDRDTASEI"/>
</dbReference>
<evidence type="ECO:0000256" key="8">
    <source>
        <dbReference type="PIRSR" id="PIRSR000350-2"/>
    </source>
</evidence>
<dbReference type="STRING" id="290340.AAur_1942"/>